<keyword evidence="2" id="KW-1185">Reference proteome</keyword>
<gene>
    <name evidence="1" type="ORF">SAMN04488023_1295</name>
</gene>
<reference evidence="1 2" key="1">
    <citation type="submission" date="2016-10" db="EMBL/GenBank/DDBJ databases">
        <authorList>
            <person name="de Groot N.N."/>
        </authorList>
    </citation>
    <scope>NUCLEOTIDE SEQUENCE [LARGE SCALE GENOMIC DNA]</scope>
    <source>
        <strain evidence="1 2">DSM 18610</strain>
    </source>
</reference>
<proteinExistence type="predicted"/>
<sequence>MLWQIEPYASKGLPINALFDKGRCGIGGTTLEIEQNRHSIIVVPTTPSILGKCKDYPSILPVMGDEKMSYEMKVKRIIDKLKSGESNIKIMTTPDSFECIIEAASRIDRLEWLFDEFFLLLDECHSFITEAFRKKITIPFRYLWYFKSKCLISATPIKFSDPKFATLEQHEIKINEELGTIELIETSDINGVVQFVLSNPDKFPDNVHIFYNSVAQLSKRVLNVFKELGSIECNIYCSKSDDNFKKLGDISGMFKEEPVTGEYKKFNIYTSKYFEAFDLKDPNATIILITDVNAKHTKVGITNKGFQAIGRLRSKPNRIIHFTNHSDLGYKRDLKYFKRKHTIYARDVINGYQNHVLRCNKTKLKPYSKFKEMVENYAEVSKDGLTVNYEIIKVDQFANHEACNEEYNNMDYIQKAWESCNYMVKRRRIRPFVTEIASRMLVADQIREALEKIHYLEVNKDNMLFDSDYLDGMSEVKILNKHFELAYKAYHNLGLTKIYEIGLDSKKLKAALYEKFDEVAKLNIKMQLASMITESRHYTNAELKTILQELYNNSDYRTVNGKVKTATALQIEDYISNWTKDKRGYHIECKF</sequence>
<dbReference type="Proteomes" id="UP000199572">
    <property type="component" value="Unassembled WGS sequence"/>
</dbReference>
<organism evidence="1 2">
    <name type="scientific">Pedobacter rhizosphaerae</name>
    <dbReference type="NCBI Taxonomy" id="390241"/>
    <lineage>
        <taxon>Bacteria</taxon>
        <taxon>Pseudomonadati</taxon>
        <taxon>Bacteroidota</taxon>
        <taxon>Sphingobacteriia</taxon>
        <taxon>Sphingobacteriales</taxon>
        <taxon>Sphingobacteriaceae</taxon>
        <taxon>Pedobacter</taxon>
    </lineage>
</organism>
<accession>A0A1H9UB21</accession>
<name>A0A1H9UB21_9SPHI</name>
<evidence type="ECO:0000313" key="2">
    <source>
        <dbReference type="Proteomes" id="UP000199572"/>
    </source>
</evidence>
<dbReference type="EMBL" id="FOGG01000029">
    <property type="protein sequence ID" value="SES06367.1"/>
    <property type="molecule type" value="Genomic_DNA"/>
</dbReference>
<dbReference type="AlphaFoldDB" id="A0A1H9UB21"/>
<protein>
    <submittedName>
        <fullName evidence="1">Uncharacterized protein</fullName>
    </submittedName>
</protein>
<evidence type="ECO:0000313" key="1">
    <source>
        <dbReference type="EMBL" id="SES06367.1"/>
    </source>
</evidence>